<organism evidence="4 5">
    <name type="scientific">Haloferax sulfurifontis</name>
    <dbReference type="NCBI Taxonomy" id="255616"/>
    <lineage>
        <taxon>Archaea</taxon>
        <taxon>Methanobacteriati</taxon>
        <taxon>Methanobacteriota</taxon>
        <taxon>Stenosarchaea group</taxon>
        <taxon>Halobacteria</taxon>
        <taxon>Halobacteriales</taxon>
        <taxon>Haloferacaceae</taxon>
        <taxon>Haloferax</taxon>
    </lineage>
</organism>
<accession>A0A830DQK1</accession>
<comment type="caution">
    <text evidence="4">The sequence shown here is derived from an EMBL/GenBank/DDBJ whole genome shotgun (WGS) entry which is preliminary data.</text>
</comment>
<dbReference type="Gene3D" id="3.40.1190.20">
    <property type="match status" value="1"/>
</dbReference>
<feature type="domain" description="Carbohydrate kinase PfkB" evidence="3">
    <location>
        <begin position="1"/>
        <end position="291"/>
    </location>
</feature>
<name>A0A830DQK1_9EURY</name>
<evidence type="ECO:0000256" key="1">
    <source>
        <dbReference type="ARBA" id="ARBA00022679"/>
    </source>
</evidence>
<dbReference type="AlphaFoldDB" id="A0A830DQK1"/>
<evidence type="ECO:0000313" key="4">
    <source>
        <dbReference type="EMBL" id="GGC50810.1"/>
    </source>
</evidence>
<dbReference type="InterPro" id="IPR029056">
    <property type="entry name" value="Ribokinase-like"/>
</dbReference>
<dbReference type="PANTHER" id="PTHR10584:SF167">
    <property type="entry name" value="PFKB DOMAIN PROTEIN"/>
    <property type="match status" value="1"/>
</dbReference>
<dbReference type="GO" id="GO:0016301">
    <property type="term" value="F:kinase activity"/>
    <property type="evidence" value="ECO:0007669"/>
    <property type="project" value="UniProtKB-KW"/>
</dbReference>
<dbReference type="Proteomes" id="UP000646833">
    <property type="component" value="Unassembled WGS sequence"/>
</dbReference>
<dbReference type="EMBL" id="BMCI01000002">
    <property type="protein sequence ID" value="GGC50810.1"/>
    <property type="molecule type" value="Genomic_DNA"/>
</dbReference>
<reference evidence="4" key="2">
    <citation type="submission" date="2020-09" db="EMBL/GenBank/DDBJ databases">
        <authorList>
            <person name="Sun Q."/>
            <person name="Sedlacek I."/>
        </authorList>
    </citation>
    <scope>NUCLEOTIDE SEQUENCE</scope>
    <source>
        <strain evidence="4">CCM 7217</strain>
    </source>
</reference>
<reference evidence="4" key="1">
    <citation type="journal article" date="2014" name="Int. J. Syst. Evol. Microbiol.">
        <title>Complete genome sequence of Corynebacterium casei LMG S-19264T (=DSM 44701T), isolated from a smear-ripened cheese.</title>
        <authorList>
            <consortium name="US DOE Joint Genome Institute (JGI-PGF)"/>
            <person name="Walter F."/>
            <person name="Albersmeier A."/>
            <person name="Kalinowski J."/>
            <person name="Ruckert C."/>
        </authorList>
    </citation>
    <scope>NUCLEOTIDE SEQUENCE</scope>
    <source>
        <strain evidence="4">CCM 7217</strain>
    </source>
</reference>
<dbReference type="RefSeq" id="WP_188423379.1">
    <property type="nucleotide sequence ID" value="NZ_BMCI01000002.1"/>
</dbReference>
<dbReference type="SUPFAM" id="SSF53613">
    <property type="entry name" value="Ribokinase-like"/>
    <property type="match status" value="1"/>
</dbReference>
<keyword evidence="2" id="KW-0418">Kinase</keyword>
<evidence type="ECO:0000313" key="5">
    <source>
        <dbReference type="Proteomes" id="UP000646833"/>
    </source>
</evidence>
<dbReference type="PANTHER" id="PTHR10584">
    <property type="entry name" value="SUGAR KINASE"/>
    <property type="match status" value="1"/>
</dbReference>
<proteinExistence type="predicted"/>
<sequence>MTDVLVLGDAIVDAVFAGLDRYPDRGEELVAPSFELRPGGSAGYASLGLAALGSRPAAVTYVGDDVLSTHWRTFLDARGVDTSRVVEQPDATVSVAAGFLFESDRSFVTHRGAMTDGAIPAVTPDGFDALFVAGLSQAPYLWGDDAVAIAREFSARGRPVFLDTNWSPGDWLSTAEALLPHVDTLFANDAEARRLSGCDDLVAAAETLVADGADACVVKAGDRGCLVADGQSEATWVETEPAASVDACGAGDFFDAGFIHARFAGADRPAAAAVANRCARAAITNFELRAKLDAIADLSE</sequence>
<evidence type="ECO:0000259" key="3">
    <source>
        <dbReference type="Pfam" id="PF00294"/>
    </source>
</evidence>
<gene>
    <name evidence="4" type="ORF">GCM10007209_10510</name>
</gene>
<dbReference type="Pfam" id="PF00294">
    <property type="entry name" value="PfkB"/>
    <property type="match status" value="1"/>
</dbReference>
<evidence type="ECO:0000256" key="2">
    <source>
        <dbReference type="ARBA" id="ARBA00022777"/>
    </source>
</evidence>
<protein>
    <recommendedName>
        <fullName evidence="3">Carbohydrate kinase PfkB domain-containing protein</fullName>
    </recommendedName>
</protein>
<keyword evidence="1" id="KW-0808">Transferase</keyword>
<dbReference type="InterPro" id="IPR011611">
    <property type="entry name" value="PfkB_dom"/>
</dbReference>